<keyword evidence="1" id="KW-0812">Transmembrane</keyword>
<proteinExistence type="predicted"/>
<feature type="transmembrane region" description="Helical" evidence="1">
    <location>
        <begin position="34"/>
        <end position="51"/>
    </location>
</feature>
<protein>
    <submittedName>
        <fullName evidence="2">Uncharacterized protein</fullName>
    </submittedName>
</protein>
<sequence>MLREILLPFILGLGIAYFLDPLADKLEKAGLTRLWATIVIVAFFTVVVVLAR</sequence>
<reference evidence="2" key="1">
    <citation type="journal article" date="2014" name="Front. Microbiol.">
        <title>High frequency of phylogenetically diverse reductive dehalogenase-homologous genes in deep subseafloor sedimentary metagenomes.</title>
        <authorList>
            <person name="Kawai M."/>
            <person name="Futagami T."/>
            <person name="Toyoda A."/>
            <person name="Takaki Y."/>
            <person name="Nishi S."/>
            <person name="Hori S."/>
            <person name="Arai W."/>
            <person name="Tsubouchi T."/>
            <person name="Morono Y."/>
            <person name="Uchiyama I."/>
            <person name="Ito T."/>
            <person name="Fujiyama A."/>
            <person name="Inagaki F."/>
            <person name="Takami H."/>
        </authorList>
    </citation>
    <scope>NUCLEOTIDE SEQUENCE</scope>
    <source>
        <strain evidence="2">Expedition CK06-06</strain>
    </source>
</reference>
<gene>
    <name evidence="2" type="ORF">S01H4_14420</name>
</gene>
<name>X0YX76_9ZZZZ</name>
<organism evidence="2">
    <name type="scientific">marine sediment metagenome</name>
    <dbReference type="NCBI Taxonomy" id="412755"/>
    <lineage>
        <taxon>unclassified sequences</taxon>
        <taxon>metagenomes</taxon>
        <taxon>ecological metagenomes</taxon>
    </lineage>
</organism>
<keyword evidence="1" id="KW-1133">Transmembrane helix</keyword>
<accession>X0YX76</accession>
<evidence type="ECO:0000313" key="2">
    <source>
        <dbReference type="EMBL" id="GAG61469.1"/>
    </source>
</evidence>
<comment type="caution">
    <text evidence="2">The sequence shown here is derived from an EMBL/GenBank/DDBJ whole genome shotgun (WGS) entry which is preliminary data.</text>
</comment>
<dbReference type="AlphaFoldDB" id="X0YX76"/>
<feature type="non-terminal residue" evidence="2">
    <location>
        <position position="52"/>
    </location>
</feature>
<evidence type="ECO:0000256" key="1">
    <source>
        <dbReference type="SAM" id="Phobius"/>
    </source>
</evidence>
<keyword evidence="1" id="KW-0472">Membrane</keyword>
<dbReference type="EMBL" id="BART01006323">
    <property type="protein sequence ID" value="GAG61469.1"/>
    <property type="molecule type" value="Genomic_DNA"/>
</dbReference>